<protein>
    <submittedName>
        <fullName evidence="1">Uncharacterized protein</fullName>
    </submittedName>
</protein>
<keyword evidence="2" id="KW-1185">Reference proteome</keyword>
<sequence>MFFSRIGLNHGPIRGPFFLVWYETLKSDQAQNNRFNLNQKLFTSNIGRSARSRDYAIAWHLIQRISIERRSWPTMDDRQPAYWVRCVETSHSVRGHVSEFEPYVTGCETIDEYRFQTEQVYVFT</sequence>
<organism evidence="1 2">
    <name type="scientific">Eumeta variegata</name>
    <name type="common">Bagworm moth</name>
    <name type="synonym">Eumeta japonica</name>
    <dbReference type="NCBI Taxonomy" id="151549"/>
    <lineage>
        <taxon>Eukaryota</taxon>
        <taxon>Metazoa</taxon>
        <taxon>Ecdysozoa</taxon>
        <taxon>Arthropoda</taxon>
        <taxon>Hexapoda</taxon>
        <taxon>Insecta</taxon>
        <taxon>Pterygota</taxon>
        <taxon>Neoptera</taxon>
        <taxon>Endopterygota</taxon>
        <taxon>Lepidoptera</taxon>
        <taxon>Glossata</taxon>
        <taxon>Ditrysia</taxon>
        <taxon>Tineoidea</taxon>
        <taxon>Psychidae</taxon>
        <taxon>Oiketicinae</taxon>
        <taxon>Eumeta</taxon>
    </lineage>
</organism>
<name>A0A4C1U1L0_EUMVA</name>
<proteinExistence type="predicted"/>
<dbReference type="EMBL" id="BGZK01000116">
    <property type="protein sequence ID" value="GBP20253.1"/>
    <property type="molecule type" value="Genomic_DNA"/>
</dbReference>
<reference evidence="1 2" key="1">
    <citation type="journal article" date="2019" name="Commun. Biol.">
        <title>The bagworm genome reveals a unique fibroin gene that provides high tensile strength.</title>
        <authorList>
            <person name="Kono N."/>
            <person name="Nakamura H."/>
            <person name="Ohtoshi R."/>
            <person name="Tomita M."/>
            <person name="Numata K."/>
            <person name="Arakawa K."/>
        </authorList>
    </citation>
    <scope>NUCLEOTIDE SEQUENCE [LARGE SCALE GENOMIC DNA]</scope>
</reference>
<gene>
    <name evidence="1" type="ORF">EVAR_82126_1</name>
</gene>
<accession>A0A4C1U1L0</accession>
<evidence type="ECO:0000313" key="2">
    <source>
        <dbReference type="Proteomes" id="UP000299102"/>
    </source>
</evidence>
<dbReference type="Proteomes" id="UP000299102">
    <property type="component" value="Unassembled WGS sequence"/>
</dbReference>
<dbReference type="AlphaFoldDB" id="A0A4C1U1L0"/>
<comment type="caution">
    <text evidence="1">The sequence shown here is derived from an EMBL/GenBank/DDBJ whole genome shotgun (WGS) entry which is preliminary data.</text>
</comment>
<evidence type="ECO:0000313" key="1">
    <source>
        <dbReference type="EMBL" id="GBP20253.1"/>
    </source>
</evidence>